<dbReference type="GO" id="GO:0008107">
    <property type="term" value="F:galactoside 2-alpha-L-fucosyltransferase activity"/>
    <property type="evidence" value="ECO:0007669"/>
    <property type="project" value="InterPro"/>
</dbReference>
<accession>A0A644T6A4</accession>
<evidence type="ECO:0000256" key="2">
    <source>
        <dbReference type="ARBA" id="ARBA00022679"/>
    </source>
</evidence>
<dbReference type="GO" id="GO:0016020">
    <property type="term" value="C:membrane"/>
    <property type="evidence" value="ECO:0007669"/>
    <property type="project" value="InterPro"/>
</dbReference>
<dbReference type="Gene3D" id="3.40.50.11350">
    <property type="match status" value="1"/>
</dbReference>
<organism evidence="3">
    <name type="scientific">bioreactor metagenome</name>
    <dbReference type="NCBI Taxonomy" id="1076179"/>
    <lineage>
        <taxon>unclassified sequences</taxon>
        <taxon>metagenomes</taxon>
        <taxon>ecological metagenomes</taxon>
    </lineage>
</organism>
<evidence type="ECO:0000313" key="3">
    <source>
        <dbReference type="EMBL" id="MPL62309.1"/>
    </source>
</evidence>
<name>A0A644T6A4_9ZZZZ</name>
<dbReference type="Pfam" id="PF01531">
    <property type="entry name" value="Glyco_transf_11"/>
    <property type="match status" value="1"/>
</dbReference>
<gene>
    <name evidence="3" type="primary">wbnK_2</name>
    <name evidence="3" type="ORF">SDC9_07923</name>
</gene>
<dbReference type="CDD" id="cd11301">
    <property type="entry name" value="Fut1_Fut2_like"/>
    <property type="match status" value="1"/>
</dbReference>
<keyword evidence="1 3" id="KW-0328">Glycosyltransferase</keyword>
<dbReference type="PANTHER" id="PTHR11927">
    <property type="entry name" value="GALACTOSIDE 2-L-FUCOSYLTRANSFERASE"/>
    <property type="match status" value="1"/>
</dbReference>
<sequence length="298" mass="35307">MIKVKIQAGLGNQMFQYALARYLQEKTRQEIILDLSYYSLGGVKRGDTPRGYELDKFNINESFKKDFSPTPFKATFFGKILRRFKNESAFVFYKKFLNPKDGNYLIGFWQSEKYFKDIEYIIRKEFTLKNRIEIREDSDLAKQFLNQILFSKNSISVNVRRGDYANNPKIRNHHGLLSIEYFIEAVKYVVKEKKLLKEGVKIFIFSDDVEWCRENLDSLKDFGELVFVSKDIIATDSLYLISKCKYNVIANSSFSWWAAWLNNNPSKIVIAPKKWMRTKVDTKDVCPHDWIRLENRFY</sequence>
<dbReference type="GO" id="GO:0005975">
    <property type="term" value="P:carbohydrate metabolic process"/>
    <property type="evidence" value="ECO:0007669"/>
    <property type="project" value="InterPro"/>
</dbReference>
<dbReference type="AlphaFoldDB" id="A0A644T6A4"/>
<dbReference type="PANTHER" id="PTHR11927:SF9">
    <property type="entry name" value="L-FUCOSYLTRANSFERASE"/>
    <property type="match status" value="1"/>
</dbReference>
<reference evidence="3" key="1">
    <citation type="submission" date="2019-08" db="EMBL/GenBank/DDBJ databases">
        <authorList>
            <person name="Kucharzyk K."/>
            <person name="Murdoch R.W."/>
            <person name="Higgins S."/>
            <person name="Loffler F."/>
        </authorList>
    </citation>
    <scope>NUCLEOTIDE SEQUENCE</scope>
</reference>
<dbReference type="EC" id="2.4.1.308" evidence="3"/>
<proteinExistence type="predicted"/>
<dbReference type="InterPro" id="IPR002516">
    <property type="entry name" value="Glyco_trans_11"/>
</dbReference>
<protein>
    <submittedName>
        <fullName evidence="3">O-antigen biosynthesis glycosyltransferase WbnK</fullName>
        <ecNumber evidence="3">2.4.1.308</ecNumber>
    </submittedName>
</protein>
<dbReference type="EMBL" id="VSSQ01000017">
    <property type="protein sequence ID" value="MPL62309.1"/>
    <property type="molecule type" value="Genomic_DNA"/>
</dbReference>
<keyword evidence="2 3" id="KW-0808">Transferase</keyword>
<evidence type="ECO:0000256" key="1">
    <source>
        <dbReference type="ARBA" id="ARBA00022676"/>
    </source>
</evidence>
<comment type="caution">
    <text evidence="3">The sequence shown here is derived from an EMBL/GenBank/DDBJ whole genome shotgun (WGS) entry which is preliminary data.</text>
</comment>